<dbReference type="AlphaFoldDB" id="A0A1L9QQV2"/>
<keyword evidence="1" id="KW-0378">Hydrolase</keyword>
<keyword evidence="2" id="KW-1185">Reference proteome</keyword>
<dbReference type="GO" id="GO:0000287">
    <property type="term" value="F:magnesium ion binding"/>
    <property type="evidence" value="ECO:0007669"/>
    <property type="project" value="TreeGrafter"/>
</dbReference>
<dbReference type="Pfam" id="PF08282">
    <property type="entry name" value="Hydrolase_3"/>
    <property type="match status" value="1"/>
</dbReference>
<dbReference type="Proteomes" id="UP000183940">
    <property type="component" value="Unassembled WGS sequence"/>
</dbReference>
<accession>A0A1L9QQV2</accession>
<dbReference type="InterPro" id="IPR023214">
    <property type="entry name" value="HAD_sf"/>
</dbReference>
<dbReference type="Gene3D" id="3.30.1240.10">
    <property type="match status" value="1"/>
</dbReference>
<dbReference type="SUPFAM" id="SSF56784">
    <property type="entry name" value="HAD-like"/>
    <property type="match status" value="1"/>
</dbReference>
<dbReference type="InterPro" id="IPR000150">
    <property type="entry name" value="Cof"/>
</dbReference>
<dbReference type="EMBL" id="MLAW01000023">
    <property type="protein sequence ID" value="OJJ24967.1"/>
    <property type="molecule type" value="Genomic_DNA"/>
</dbReference>
<proteinExistence type="predicted"/>
<evidence type="ECO:0000313" key="2">
    <source>
        <dbReference type="Proteomes" id="UP000183940"/>
    </source>
</evidence>
<dbReference type="STRING" id="1925591.BI308_13890"/>
<reference evidence="1" key="1">
    <citation type="submission" date="2016-10" db="EMBL/GenBank/DDBJ databases">
        <title>CRISPR-Cas defence system in Roseofilum reptotaenium: evidence of a bacteriophage-cyanobacterium arms race in the coral black band disease.</title>
        <authorList>
            <person name="Buerger P."/>
            <person name="Wood-Charlson E.M."/>
            <person name="Weynberg K.D."/>
            <person name="Willis B."/>
            <person name="Van Oppen M.J."/>
        </authorList>
    </citation>
    <scope>NUCLEOTIDE SEQUENCE [LARGE SCALE GENOMIC DNA]</scope>
    <source>
        <strain evidence="1">AO1-A</strain>
    </source>
</reference>
<dbReference type="SFLD" id="SFLDG01140">
    <property type="entry name" value="C2.B:_Phosphomannomutase_and_P"/>
    <property type="match status" value="1"/>
</dbReference>
<organism evidence="1 2">
    <name type="scientific">Roseofilum reptotaenium AO1-A</name>
    <dbReference type="NCBI Taxonomy" id="1925591"/>
    <lineage>
        <taxon>Bacteria</taxon>
        <taxon>Bacillati</taxon>
        <taxon>Cyanobacteriota</taxon>
        <taxon>Cyanophyceae</taxon>
        <taxon>Desertifilales</taxon>
        <taxon>Desertifilaceae</taxon>
        <taxon>Roseofilum</taxon>
    </lineage>
</organism>
<dbReference type="NCBIfam" id="TIGR01484">
    <property type="entry name" value="HAD-SF-IIB"/>
    <property type="match status" value="1"/>
</dbReference>
<dbReference type="PANTHER" id="PTHR10000:SF8">
    <property type="entry name" value="HAD SUPERFAMILY HYDROLASE-LIKE, TYPE 3"/>
    <property type="match status" value="1"/>
</dbReference>
<comment type="caution">
    <text evidence="1">The sequence shown here is derived from an EMBL/GenBank/DDBJ whole genome shotgun (WGS) entry which is preliminary data.</text>
</comment>
<protein>
    <submittedName>
        <fullName evidence="1">Hydrolase</fullName>
    </submittedName>
</protein>
<dbReference type="NCBIfam" id="TIGR00099">
    <property type="entry name" value="Cof-subfamily"/>
    <property type="match status" value="1"/>
</dbReference>
<dbReference type="PANTHER" id="PTHR10000">
    <property type="entry name" value="PHOSPHOSERINE PHOSPHATASE"/>
    <property type="match status" value="1"/>
</dbReference>
<dbReference type="InterPro" id="IPR036412">
    <property type="entry name" value="HAD-like_sf"/>
</dbReference>
<name>A0A1L9QQV2_9CYAN</name>
<dbReference type="CDD" id="cd07516">
    <property type="entry name" value="HAD_Pase"/>
    <property type="match status" value="1"/>
</dbReference>
<sequence length="288" mass="31910">MSLNAFPVGDRQNIKLLVLDIDGTIAGILNQVRQPVIEAIANVKKQGIPVAVATGRMFCSALRFYEAISADFPLICYNGALIQDPETNKVHRHFPVSIPLAGQILDFLEQPQYRHKITIHFYIDDCLYVEYMGEDTHKYLERTSVPVQVVEDFRELLTVEPTKILALSENVELIEKLSADLYATFTQDQLHFTKSTPTFFEITHPLANKGCAVQYLAETLLGLKAENVMTIGDNFNDLEMIKYAGIGVAMGNAPAPIQRIADWIAPSIEEDGVVTALAQIMNGGTLIG</sequence>
<dbReference type="GO" id="GO:0016791">
    <property type="term" value="F:phosphatase activity"/>
    <property type="evidence" value="ECO:0007669"/>
    <property type="project" value="UniProtKB-ARBA"/>
</dbReference>
<dbReference type="Gene3D" id="3.40.50.1000">
    <property type="entry name" value="HAD superfamily/HAD-like"/>
    <property type="match status" value="1"/>
</dbReference>
<dbReference type="SFLD" id="SFLDS00003">
    <property type="entry name" value="Haloacid_Dehalogenase"/>
    <property type="match status" value="1"/>
</dbReference>
<dbReference type="PROSITE" id="PS01229">
    <property type="entry name" value="COF_2"/>
    <property type="match status" value="1"/>
</dbReference>
<dbReference type="InterPro" id="IPR006379">
    <property type="entry name" value="HAD-SF_hydro_IIB"/>
</dbReference>
<gene>
    <name evidence="1" type="ORF">BI308_13890</name>
</gene>
<evidence type="ECO:0000313" key="1">
    <source>
        <dbReference type="EMBL" id="OJJ24967.1"/>
    </source>
</evidence>
<dbReference type="GO" id="GO:0005829">
    <property type="term" value="C:cytosol"/>
    <property type="evidence" value="ECO:0007669"/>
    <property type="project" value="TreeGrafter"/>
</dbReference>